<dbReference type="GO" id="GO:0004608">
    <property type="term" value="F:phosphatidylethanolamine N-methyltransferase activity"/>
    <property type="evidence" value="ECO:0007669"/>
    <property type="project" value="UniProtKB-UniRule"/>
</dbReference>
<evidence type="ECO:0000256" key="10">
    <source>
        <dbReference type="ARBA" id="ARBA00022989"/>
    </source>
</evidence>
<gene>
    <name evidence="19" type="ORF">GQX73_g5707</name>
</gene>
<reference evidence="19 20" key="1">
    <citation type="submission" date="2019-12" db="EMBL/GenBank/DDBJ databases">
        <title>Draft genome sequence of the ascomycete Xylaria multiplex DSM 110363.</title>
        <authorList>
            <person name="Buettner E."/>
            <person name="Kellner H."/>
        </authorList>
    </citation>
    <scope>NUCLEOTIDE SEQUENCE [LARGE SCALE GENOMIC DNA]</scope>
    <source>
        <strain evidence="19 20">DSM 110363</strain>
    </source>
</reference>
<evidence type="ECO:0000256" key="14">
    <source>
        <dbReference type="ARBA" id="ARBA00023264"/>
    </source>
</evidence>
<dbReference type="GO" id="GO:0005789">
    <property type="term" value="C:endoplasmic reticulum membrane"/>
    <property type="evidence" value="ECO:0007669"/>
    <property type="project" value="UniProtKB-SubCell"/>
</dbReference>
<keyword evidence="7 16" id="KW-0949">S-adenosyl-L-methionine</keyword>
<dbReference type="HAMAP" id="MF_03217">
    <property type="entry name" value="PEMT"/>
    <property type="match status" value="1"/>
</dbReference>
<evidence type="ECO:0000256" key="13">
    <source>
        <dbReference type="ARBA" id="ARBA00023209"/>
    </source>
</evidence>
<keyword evidence="20" id="KW-1185">Reference proteome</keyword>
<dbReference type="Proteomes" id="UP000481858">
    <property type="component" value="Unassembled WGS sequence"/>
</dbReference>
<evidence type="ECO:0000256" key="16">
    <source>
        <dbReference type="HAMAP-Rule" id="MF_03217"/>
    </source>
</evidence>
<evidence type="ECO:0000256" key="12">
    <source>
        <dbReference type="ARBA" id="ARBA00023136"/>
    </source>
</evidence>
<evidence type="ECO:0000256" key="4">
    <source>
        <dbReference type="ARBA" id="ARBA00022516"/>
    </source>
</evidence>
<feature type="region of interest" description="Disordered" evidence="18">
    <location>
        <begin position="1"/>
        <end position="91"/>
    </location>
</feature>
<evidence type="ECO:0000256" key="15">
    <source>
        <dbReference type="ARBA" id="ARBA00057332"/>
    </source>
</evidence>
<dbReference type="InterPro" id="IPR016219">
    <property type="entry name" value="Phosphatid-EA_MeTrfase_fun"/>
</dbReference>
<comment type="similarity">
    <text evidence="16 17">Belongs to the class VI-like SAM-binding methyltransferase superfamily. CHO2 family.</text>
</comment>
<comment type="caution">
    <text evidence="16 17">Lacks conserved residue(s) required for the propagation of feature annotation.</text>
</comment>
<feature type="compositionally biased region" description="Polar residues" evidence="18">
    <location>
        <begin position="705"/>
        <end position="720"/>
    </location>
</feature>
<keyword evidence="9 16" id="KW-0256">Endoplasmic reticulum</keyword>
<evidence type="ECO:0000313" key="20">
    <source>
        <dbReference type="Proteomes" id="UP000481858"/>
    </source>
</evidence>
<dbReference type="Pfam" id="PF04191">
    <property type="entry name" value="PEMT"/>
    <property type="match status" value="2"/>
</dbReference>
<keyword evidence="6 16" id="KW-0808">Transferase</keyword>
<feature type="transmembrane region" description="Helical" evidence="16 17">
    <location>
        <begin position="310"/>
        <end position="335"/>
    </location>
</feature>
<feature type="transmembrane region" description="Helical" evidence="16 17">
    <location>
        <begin position="123"/>
        <end position="144"/>
    </location>
</feature>
<dbReference type="UniPathway" id="UPA00753"/>
<dbReference type="OrthoDB" id="4583at2759"/>
<dbReference type="PANTHER" id="PTHR32138:SF0">
    <property type="entry name" value="PHOSPHATIDYLETHANOLAMINE N-METHYLTRANSFERASE"/>
    <property type="match status" value="1"/>
</dbReference>
<organism evidence="19 20">
    <name type="scientific">Xylaria multiplex</name>
    <dbReference type="NCBI Taxonomy" id="323545"/>
    <lineage>
        <taxon>Eukaryota</taxon>
        <taxon>Fungi</taxon>
        <taxon>Dikarya</taxon>
        <taxon>Ascomycota</taxon>
        <taxon>Pezizomycotina</taxon>
        <taxon>Sordariomycetes</taxon>
        <taxon>Xylariomycetidae</taxon>
        <taxon>Xylariales</taxon>
        <taxon>Xylariaceae</taxon>
        <taxon>Xylaria</taxon>
    </lineage>
</organism>
<dbReference type="FunFam" id="2.60.40.2840:FF:000006">
    <property type="entry name" value="Phosphatidylethanolamine N-methyltransferase"/>
    <property type="match status" value="1"/>
</dbReference>
<sequence length="982" mass="110246">MSPATNNSHPAAAAAATQLRRRQVDEKDDGNTPTPPPPAHAHAGNNDSSPSHSSDADGKGSQTRGVRKTYGRTRDGRVPVTHDRIPQMLDPRQPKNVGDIVVLAVLAAHILALYALPSPQSKYVFAAIYLFWRAAYNVGIGVLLRWQSNDHTLVAWARKWQLFEPPSTGKNPRPWLYNLLKSESETEIHSEFDFDNAPIEYNTWLLFRRFVDLILLCDFVSYGLFAIACTHTPVGEPVLMTVGRWALGLAIVVFNFWVKVDALRVVKDYAWYWGDFFFLVDQELTFDGVFEMAPHPMYSIGYAGYYGISMMAGSYAVLFISILAHACQFAFLVLVENPHIEKTYNPPAPRKRVESEGHVQAQPPEANTLQESPDAPSAPEQPSPIEIHNLLGLRNIDLFRNTDYSTCLLLLYLVVLALVTPQTPFWQFLFVMHALTWRIWYSVGLGSILHRQSEDKMWTRHFLKFGDTTNEAWRQWKGMYHISHILCYASFITACWKMYSVPVDWNYGFVLLRHVIGASLVALQAWTAMSIYDSLGEFGWFFGDFFFERGAKLNYTSIYRFLNNPERIIGTAGLWGAALITWSKAVFILALISHLLTIGFLEFVEQPHMQKVYGESIRDEAGLTRFIKRSLPPYVVEWQSSVNQVMDQTSHLVEEILDAARPKLAAGVSTIVRDTTALFNKYPARLGISKSAPDLGTHDPKHYSVTVQGENSSGSALTERSSGKEGTAGRFPSYLNTLIFEYGAPIKVKWTAPSNHSKKDWIGLYMVADNRSREITDVSSLSRWIPTNPGQYESTTADKGILSSDILVQGSNSDGVDLVKGEMIFSGDKLWWTQGVFEFRYHHDGGHNVMSISQPFEIHVARFDDDDVPMGIDAYASYQSAVESALLPVIQNCLDRDPDIAPSKPTEPWGSHVERDGKYAKRIVYAIRQMFGIEFAPAVVPADGRIRNLAWRICNAKQVLAPYSMSNSKGTSTPGAEKPLSP</sequence>
<dbReference type="Gene3D" id="2.60.40.2840">
    <property type="match status" value="1"/>
</dbReference>
<evidence type="ECO:0000256" key="1">
    <source>
        <dbReference type="ARBA" id="ARBA00004127"/>
    </source>
</evidence>
<comment type="pathway">
    <text evidence="3">Lipid metabolism.</text>
</comment>
<evidence type="ECO:0000256" key="11">
    <source>
        <dbReference type="ARBA" id="ARBA00023098"/>
    </source>
</evidence>
<name>A0A7C8MLB9_9PEZI</name>
<feature type="compositionally biased region" description="Basic and acidic residues" evidence="18">
    <location>
        <begin position="72"/>
        <end position="85"/>
    </location>
</feature>
<comment type="caution">
    <text evidence="19">The sequence shown here is derived from an EMBL/GenBank/DDBJ whole genome shotgun (WGS) entry which is preliminary data.</text>
</comment>
<protein>
    <recommendedName>
        <fullName evidence="16 17">Phosphatidylethanolamine N-methyltransferase</fullName>
        <shortName evidence="16">PE methyltransferase</shortName>
        <shortName evidence="16 17">PEAMT</shortName>
        <shortName evidence="16">PEMT</shortName>
        <ecNumber evidence="16 17">2.1.1.17</ecNumber>
    </recommendedName>
</protein>
<keyword evidence="14 16" id="KW-1208">Phospholipid metabolism</keyword>
<dbReference type="PANTHER" id="PTHR32138">
    <property type="entry name" value="PHOSPHATIDYLETHANOLAMINE N-METHYLTRANSFERASE"/>
    <property type="match status" value="1"/>
</dbReference>
<evidence type="ECO:0000256" key="9">
    <source>
        <dbReference type="ARBA" id="ARBA00022824"/>
    </source>
</evidence>
<dbReference type="PROSITE" id="PS51598">
    <property type="entry name" value="SAM_CHO2"/>
    <property type="match status" value="1"/>
</dbReference>
<evidence type="ECO:0000256" key="3">
    <source>
        <dbReference type="ARBA" id="ARBA00005189"/>
    </source>
</evidence>
<keyword evidence="4 16" id="KW-0444">Lipid biosynthesis</keyword>
<dbReference type="EMBL" id="WUBL01000060">
    <property type="protein sequence ID" value="KAF2967892.1"/>
    <property type="molecule type" value="Genomic_DNA"/>
</dbReference>
<comment type="function">
    <text evidence="15 16 17">Catalyzes the first step of the methylation pathway of phosphatidylcholine biosynthesis, the SAM-dependent methylation of phosphatidylethanolamine (PE) to phosphatidylmonomethylethanolamine (PMME).</text>
</comment>
<dbReference type="PIRSF" id="PIRSF000383">
    <property type="entry name" value="PEAMT"/>
    <property type="match status" value="1"/>
</dbReference>
<feature type="transmembrane region" description="Helical" evidence="16 17">
    <location>
        <begin position="239"/>
        <end position="258"/>
    </location>
</feature>
<keyword evidence="5 16" id="KW-0489">Methyltransferase</keyword>
<keyword evidence="12 16" id="KW-0472">Membrane</keyword>
<evidence type="ECO:0000256" key="18">
    <source>
        <dbReference type="SAM" id="MobiDB-lite"/>
    </source>
</evidence>
<keyword evidence="13 16" id="KW-0594">Phospholipid biosynthesis</keyword>
<feature type="region of interest" description="Disordered" evidence="18">
    <location>
        <begin position="693"/>
        <end position="728"/>
    </location>
</feature>
<dbReference type="FunCoup" id="A0A7C8MLB9">
    <property type="interactions" value="55"/>
</dbReference>
<evidence type="ECO:0000256" key="8">
    <source>
        <dbReference type="ARBA" id="ARBA00022692"/>
    </source>
</evidence>
<dbReference type="EC" id="2.1.1.17" evidence="16 17"/>
<evidence type="ECO:0000256" key="7">
    <source>
        <dbReference type="ARBA" id="ARBA00022691"/>
    </source>
</evidence>
<comment type="catalytic activity">
    <reaction evidence="16 17">
        <text>a 1,2-diacyl-sn-glycero-3-phosphoethanolamine + S-adenosyl-L-methionine = a 1,2-diacyl-sn-glycero-3-phospho-N-methylethanolamine + S-adenosyl-L-homocysteine + H(+)</text>
        <dbReference type="Rhea" id="RHEA:11164"/>
        <dbReference type="ChEBI" id="CHEBI:15378"/>
        <dbReference type="ChEBI" id="CHEBI:57856"/>
        <dbReference type="ChEBI" id="CHEBI:59789"/>
        <dbReference type="ChEBI" id="CHEBI:64573"/>
        <dbReference type="ChEBI" id="CHEBI:64612"/>
        <dbReference type="EC" id="2.1.1.17"/>
    </reaction>
</comment>
<keyword evidence="10 16" id="KW-1133">Transmembrane helix</keyword>
<dbReference type="GO" id="GO:0006656">
    <property type="term" value="P:phosphatidylcholine biosynthetic process"/>
    <property type="evidence" value="ECO:0007669"/>
    <property type="project" value="UniProtKB-UniRule"/>
</dbReference>
<keyword evidence="11 16" id="KW-0443">Lipid metabolism</keyword>
<feature type="transmembrane region" description="Helical" evidence="16 17">
    <location>
        <begin position="505"/>
        <end position="526"/>
    </location>
</feature>
<keyword evidence="8 16" id="KW-0812">Transmembrane</keyword>
<evidence type="ECO:0000313" key="19">
    <source>
        <dbReference type="EMBL" id="KAF2967892.1"/>
    </source>
</evidence>
<dbReference type="InParanoid" id="A0A7C8MLB9"/>
<evidence type="ECO:0000256" key="5">
    <source>
        <dbReference type="ARBA" id="ARBA00022603"/>
    </source>
</evidence>
<dbReference type="InterPro" id="IPR007318">
    <property type="entry name" value="Phopholipid_MeTrfase"/>
</dbReference>
<dbReference type="GO" id="GO:0032259">
    <property type="term" value="P:methylation"/>
    <property type="evidence" value="ECO:0007669"/>
    <property type="project" value="UniProtKB-KW"/>
</dbReference>
<feature type="transmembrane region" description="Helical" evidence="16 17">
    <location>
        <begin position="479"/>
        <end position="499"/>
    </location>
</feature>
<evidence type="ECO:0000256" key="6">
    <source>
        <dbReference type="ARBA" id="ARBA00022679"/>
    </source>
</evidence>
<comment type="subcellular location">
    <subcellularLocation>
        <location evidence="1">Endomembrane system</location>
        <topology evidence="1">Multi-pass membrane protein</topology>
    </subcellularLocation>
    <subcellularLocation>
        <location evidence="16 17">Endoplasmic reticulum membrane</location>
        <topology evidence="16 17">Multi-pass membrane protein</topology>
    </subcellularLocation>
</comment>
<feature type="transmembrane region" description="Helical" evidence="16 17">
    <location>
        <begin position="402"/>
        <end position="419"/>
    </location>
</feature>
<proteinExistence type="inferred from homology"/>
<comment type="pathway">
    <text evidence="2 16 17">Phospholipid metabolism; phosphatidylcholine biosynthesis.</text>
</comment>
<feature type="region of interest" description="Disordered" evidence="18">
    <location>
        <begin position="345"/>
        <end position="381"/>
    </location>
</feature>
<dbReference type="AlphaFoldDB" id="A0A7C8MLB9"/>
<evidence type="ECO:0000256" key="17">
    <source>
        <dbReference type="RuleBase" id="RU361122"/>
    </source>
</evidence>
<feature type="transmembrane region" description="Helical" evidence="16 17">
    <location>
        <begin position="213"/>
        <end position="233"/>
    </location>
</feature>
<feature type="transmembrane region" description="Helical" evidence="16 17">
    <location>
        <begin position="270"/>
        <end position="290"/>
    </location>
</feature>
<evidence type="ECO:0000256" key="2">
    <source>
        <dbReference type="ARBA" id="ARBA00004969"/>
    </source>
</evidence>
<accession>A0A7C8MLB9</accession>
<feature type="transmembrane region" description="Helical" evidence="16 17">
    <location>
        <begin position="97"/>
        <end position="117"/>
    </location>
</feature>